<dbReference type="InterPro" id="IPR004140">
    <property type="entry name" value="Exo70"/>
</dbReference>
<gene>
    <name evidence="5" type="ORF">Tsubulata_021619</name>
</gene>
<dbReference type="GO" id="GO:0000145">
    <property type="term" value="C:exocyst"/>
    <property type="evidence" value="ECO:0007669"/>
    <property type="project" value="InterPro"/>
</dbReference>
<dbReference type="EMBL" id="JAKUCV010003472">
    <property type="protein sequence ID" value="KAJ4838800.1"/>
    <property type="molecule type" value="Genomic_DNA"/>
</dbReference>
<dbReference type="SUPFAM" id="SSF74788">
    <property type="entry name" value="Cullin repeat-like"/>
    <property type="match status" value="1"/>
</dbReference>
<organism evidence="5 6">
    <name type="scientific">Turnera subulata</name>
    <dbReference type="NCBI Taxonomy" id="218843"/>
    <lineage>
        <taxon>Eukaryota</taxon>
        <taxon>Viridiplantae</taxon>
        <taxon>Streptophyta</taxon>
        <taxon>Embryophyta</taxon>
        <taxon>Tracheophyta</taxon>
        <taxon>Spermatophyta</taxon>
        <taxon>Magnoliopsida</taxon>
        <taxon>eudicotyledons</taxon>
        <taxon>Gunneridae</taxon>
        <taxon>Pentapetalae</taxon>
        <taxon>rosids</taxon>
        <taxon>fabids</taxon>
        <taxon>Malpighiales</taxon>
        <taxon>Passifloraceae</taxon>
        <taxon>Turnera</taxon>
    </lineage>
</organism>
<dbReference type="PANTHER" id="PTHR12542:SF95">
    <property type="entry name" value="EXOCYST SUBUNIT EXO70 FAMILY PROTEIN"/>
    <property type="match status" value="1"/>
</dbReference>
<dbReference type="GO" id="GO:0006887">
    <property type="term" value="P:exocytosis"/>
    <property type="evidence" value="ECO:0007669"/>
    <property type="project" value="UniProtKB-KW"/>
</dbReference>
<dbReference type="InterPro" id="IPR046364">
    <property type="entry name" value="Exo70_C"/>
</dbReference>
<name>A0A9Q0JFK1_9ROSI</name>
<dbReference type="Proteomes" id="UP001141552">
    <property type="component" value="Unassembled WGS sequence"/>
</dbReference>
<evidence type="ECO:0000313" key="6">
    <source>
        <dbReference type="Proteomes" id="UP001141552"/>
    </source>
</evidence>
<sequence length="679" mass="77165">MGEDKDRNGNVVAARDLLRSSLESSRALASAMDISGKKLEGINQRLSSLETAIRPIPVQMQRFQSIHGHIDHATGPAAAVLRVYHTLQELEESLLSNSCSELFEYLLLVKQIEETFKFLAQNCGLALRWLEDIVQFLEDNHISDGLYAININKACRILQELQATQEQARLPGGLLFAAFEKLETEFKQLLSENCSPIALDPLSSSTVDQSCITASPLPSGVVIHKLQAIVSRLSTVDWLDKCLSSYVEVRILNARRSLQVLDLDYLERTITESDNVQDIEVCIDQWCKHLDLAMKHVFEVEYKLCRDVFEKMGPDFCEGCFAKIASEPGILSFLKFGKEITQCKNDPLKLLKLLDIFAALDNLRMEFNRLFGGAACTEIQTMTRDLVRSVVDGACEIFWELPVQVELQRLTSPPSDGSVPRLVIFVTDYCNRLLGDDYRPLLAQVLGIHRSWKKEKYQEDLLTDQVCSILKEIGLNLDAWSKAYEDTTLSYLFMMNNHCHFSKLKGTKLGELMGESCLEGHQQYRDNYMMLHLRETWGKVFALLSQETRTLSSPTRRSAGDLVKRRLKEFNEAFDAMYEKQSNWVVPNEDIRWKMCKLTIHAFVPGYRSYLKACSLPAEQNVSPGKHVKYTEQDLETMLSSLFEPKPRKSGSSSPKPTRLIGKIRNIVTDNFRMTLMAV</sequence>
<feature type="domain" description="Exocyst complex subunit Exo70 C-terminal" evidence="4">
    <location>
        <begin position="285"/>
        <end position="641"/>
    </location>
</feature>
<dbReference type="Pfam" id="PF20669">
    <property type="entry name" value="Exo70_N"/>
    <property type="match status" value="1"/>
</dbReference>
<evidence type="ECO:0000256" key="2">
    <source>
        <dbReference type="ARBA" id="ARBA00022448"/>
    </source>
</evidence>
<protein>
    <recommendedName>
        <fullName evidence="3">Exocyst subunit Exo70 family protein</fullName>
    </recommendedName>
</protein>
<accession>A0A9Q0JFK1</accession>
<dbReference type="GO" id="GO:0005546">
    <property type="term" value="F:phosphatidylinositol-4,5-bisphosphate binding"/>
    <property type="evidence" value="ECO:0007669"/>
    <property type="project" value="InterPro"/>
</dbReference>
<dbReference type="Pfam" id="PF03081">
    <property type="entry name" value="Exo70_C"/>
    <property type="match status" value="1"/>
</dbReference>
<evidence type="ECO:0000256" key="1">
    <source>
        <dbReference type="ARBA" id="ARBA00006756"/>
    </source>
</evidence>
<evidence type="ECO:0000256" key="3">
    <source>
        <dbReference type="RuleBase" id="RU365026"/>
    </source>
</evidence>
<reference evidence="5" key="2">
    <citation type="journal article" date="2023" name="Plants (Basel)">
        <title>Annotation of the Turnera subulata (Passifloraceae) Draft Genome Reveals the S-Locus Evolved after the Divergence of Turneroideae from Passifloroideae in a Stepwise Manner.</title>
        <authorList>
            <person name="Henning P.M."/>
            <person name="Roalson E.H."/>
            <person name="Mir W."/>
            <person name="McCubbin A.G."/>
            <person name="Shore J.S."/>
        </authorList>
    </citation>
    <scope>NUCLEOTIDE SEQUENCE</scope>
    <source>
        <strain evidence="5">F60SS</strain>
    </source>
</reference>
<comment type="caution">
    <text evidence="5">The sequence shown here is derived from an EMBL/GenBank/DDBJ whole genome shotgun (WGS) entry which is preliminary data.</text>
</comment>
<keyword evidence="6" id="KW-1185">Reference proteome</keyword>
<evidence type="ECO:0000259" key="4">
    <source>
        <dbReference type="Pfam" id="PF03081"/>
    </source>
</evidence>
<proteinExistence type="inferred from homology"/>
<dbReference type="GO" id="GO:0015031">
    <property type="term" value="P:protein transport"/>
    <property type="evidence" value="ECO:0007669"/>
    <property type="project" value="UniProtKB-KW"/>
</dbReference>
<dbReference type="InterPro" id="IPR016159">
    <property type="entry name" value="Cullin_repeat-like_dom_sf"/>
</dbReference>
<dbReference type="PANTHER" id="PTHR12542">
    <property type="entry name" value="EXOCYST COMPLEX PROTEIN EXO70"/>
    <property type="match status" value="1"/>
</dbReference>
<reference evidence="5" key="1">
    <citation type="submission" date="2022-02" db="EMBL/GenBank/DDBJ databases">
        <authorList>
            <person name="Henning P.M."/>
            <person name="McCubbin A.G."/>
            <person name="Shore J.S."/>
        </authorList>
    </citation>
    <scope>NUCLEOTIDE SEQUENCE</scope>
    <source>
        <strain evidence="5">F60SS</strain>
        <tissue evidence="5">Leaves</tissue>
    </source>
</reference>
<keyword evidence="3" id="KW-0268">Exocytosis</keyword>
<evidence type="ECO:0000313" key="5">
    <source>
        <dbReference type="EMBL" id="KAJ4838800.1"/>
    </source>
</evidence>
<dbReference type="Gene3D" id="1.20.1280.170">
    <property type="entry name" value="Exocyst complex component Exo70"/>
    <property type="match status" value="1"/>
</dbReference>
<keyword evidence="2 3" id="KW-0813">Transport</keyword>
<dbReference type="OrthoDB" id="1922221at2759"/>
<comment type="function">
    <text evidence="3">Component of the exocyst complex.</text>
</comment>
<dbReference type="AlphaFoldDB" id="A0A9Q0JFK1"/>
<keyword evidence="3" id="KW-0653">Protein transport</keyword>
<comment type="similarity">
    <text evidence="1 3">Belongs to the EXO70 family.</text>
</comment>